<feature type="transmembrane region" description="Helical" evidence="2">
    <location>
        <begin position="67"/>
        <end position="87"/>
    </location>
</feature>
<evidence type="ECO:0000256" key="2">
    <source>
        <dbReference type="SAM" id="Phobius"/>
    </source>
</evidence>
<protein>
    <submittedName>
        <fullName evidence="3">Uncharacterized protein</fullName>
    </submittedName>
</protein>
<organism evidence="3 4">
    <name type="scientific">Serratia plymuthica</name>
    <dbReference type="NCBI Taxonomy" id="82996"/>
    <lineage>
        <taxon>Bacteria</taxon>
        <taxon>Pseudomonadati</taxon>
        <taxon>Pseudomonadota</taxon>
        <taxon>Gammaproteobacteria</taxon>
        <taxon>Enterobacterales</taxon>
        <taxon>Yersiniaceae</taxon>
        <taxon>Serratia</taxon>
    </lineage>
</organism>
<dbReference type="Proteomes" id="UP000248196">
    <property type="component" value="Unassembled WGS sequence"/>
</dbReference>
<comment type="caution">
    <text evidence="3">The sequence shown here is derived from an EMBL/GenBank/DDBJ whole genome shotgun (WGS) entry which is preliminary data.</text>
</comment>
<gene>
    <name evidence="3" type="ORF">CT690_11265</name>
</gene>
<dbReference type="RefSeq" id="WP_071824711.1">
    <property type="nucleotide sequence ID" value="NZ_CP185735.1"/>
</dbReference>
<dbReference type="OrthoDB" id="6496661at2"/>
<feature type="coiled-coil region" evidence="1">
    <location>
        <begin position="36"/>
        <end position="63"/>
    </location>
</feature>
<sequence>MSKYVVFIKSDDSKVIQKESVTHSLIKDMKKKGFRKHHVEVDAENEREAIDKLNKNSEDYLNSLREFSGDIFICSVCVIIVSLVCIFRQ</sequence>
<reference evidence="3 4" key="1">
    <citation type="submission" date="2017-11" db="EMBL/GenBank/DDBJ databases">
        <title>Genome sequence of the oocydin A producing rhizobacterium Serratia plymuthica 4Rx5.</title>
        <authorList>
            <person name="Matilla M.A."/>
            <person name="Udaondo Z."/>
            <person name="Salmond G.P.C."/>
        </authorList>
    </citation>
    <scope>NUCLEOTIDE SEQUENCE [LARGE SCALE GENOMIC DNA]</scope>
    <source>
        <strain evidence="3 4">4Rx5</strain>
    </source>
</reference>
<evidence type="ECO:0000256" key="1">
    <source>
        <dbReference type="SAM" id="Coils"/>
    </source>
</evidence>
<evidence type="ECO:0000313" key="4">
    <source>
        <dbReference type="Proteomes" id="UP000248196"/>
    </source>
</evidence>
<accession>A0A318P0A2</accession>
<keyword evidence="2" id="KW-1133">Transmembrane helix</keyword>
<evidence type="ECO:0000313" key="3">
    <source>
        <dbReference type="EMBL" id="PYD39581.1"/>
    </source>
</evidence>
<dbReference type="AlphaFoldDB" id="A0A318P0A2"/>
<keyword evidence="2" id="KW-0472">Membrane</keyword>
<proteinExistence type="predicted"/>
<name>A0A318P0A2_SERPL</name>
<dbReference type="EMBL" id="PESE01000002">
    <property type="protein sequence ID" value="PYD39581.1"/>
    <property type="molecule type" value="Genomic_DNA"/>
</dbReference>
<keyword evidence="1" id="KW-0175">Coiled coil</keyword>
<keyword evidence="2" id="KW-0812">Transmembrane</keyword>